<evidence type="ECO:0000313" key="1">
    <source>
        <dbReference type="EMBL" id="KKL70839.1"/>
    </source>
</evidence>
<evidence type="ECO:0008006" key="2">
    <source>
        <dbReference type="Google" id="ProtNLM"/>
    </source>
</evidence>
<dbReference type="AlphaFoldDB" id="A0A0F9EA49"/>
<name>A0A0F9EA49_9ZZZZ</name>
<comment type="caution">
    <text evidence="1">The sequence shown here is derived from an EMBL/GenBank/DDBJ whole genome shotgun (WGS) entry which is preliminary data.</text>
</comment>
<proteinExistence type="predicted"/>
<protein>
    <recommendedName>
        <fullName evidence="2">PD-(D/E)XK endonuclease-like domain-containing protein</fullName>
    </recommendedName>
</protein>
<dbReference type="EMBL" id="LAZR01025776">
    <property type="protein sequence ID" value="KKL70839.1"/>
    <property type="molecule type" value="Genomic_DNA"/>
</dbReference>
<reference evidence="1" key="1">
    <citation type="journal article" date="2015" name="Nature">
        <title>Complex archaea that bridge the gap between prokaryotes and eukaryotes.</title>
        <authorList>
            <person name="Spang A."/>
            <person name="Saw J.H."/>
            <person name="Jorgensen S.L."/>
            <person name="Zaremba-Niedzwiedzka K."/>
            <person name="Martijn J."/>
            <person name="Lind A.E."/>
            <person name="van Eijk R."/>
            <person name="Schleper C."/>
            <person name="Guy L."/>
            <person name="Ettema T.J."/>
        </authorList>
    </citation>
    <scope>NUCLEOTIDE SEQUENCE</scope>
</reference>
<gene>
    <name evidence="1" type="ORF">LCGC14_2100920</name>
</gene>
<accession>A0A0F9EA49</accession>
<organism evidence="1">
    <name type="scientific">marine sediment metagenome</name>
    <dbReference type="NCBI Taxonomy" id="412755"/>
    <lineage>
        <taxon>unclassified sequences</taxon>
        <taxon>metagenomes</taxon>
        <taxon>ecological metagenomes</taxon>
    </lineage>
</organism>
<sequence>MGERCLTGPTLHKIYRNREWTGDGSTTQLLNGTMLEFLKLTHNYTIEPEEMAFAILGTVHHERLADEADILGLPAEVSLTDDEKNIFDLLTYDDGWITLVDYKTWGSFKLAKTLGIVIVEKEVVYYTDSTGKKRQKTINHFDINPDRADTFEIDMQLNRYRLTIEEKLGNTIDKMKVQVTVRDGGLYTATGYGVFKRMYLFPVARIDDDVVKGYFDAKNVALQQAMKHGSWDMPCEPYERWTNASGADIRCQRFCPVAEFCPYGKRLMLGVS</sequence>